<gene>
    <name evidence="7" type="ORF">FAK_18030</name>
</gene>
<dbReference type="SUPFAM" id="SSF52540">
    <property type="entry name" value="P-loop containing nucleoside triphosphate hydrolases"/>
    <property type="match status" value="1"/>
</dbReference>
<dbReference type="SMART" id="SM00382">
    <property type="entry name" value="AAA"/>
    <property type="match status" value="1"/>
</dbReference>
<dbReference type="InterPro" id="IPR003593">
    <property type="entry name" value="AAA+_ATPase"/>
</dbReference>
<dbReference type="InterPro" id="IPR027417">
    <property type="entry name" value="P-loop_NTPase"/>
</dbReference>
<keyword evidence="5" id="KW-0029">Amino-acid transport</keyword>
<dbReference type="PANTHER" id="PTHR43820:SF2">
    <property type="entry name" value="ABC TRANSPORTER ATP-BINDING PROTEIN"/>
    <property type="match status" value="1"/>
</dbReference>
<evidence type="ECO:0000313" key="7">
    <source>
        <dbReference type="EMBL" id="BEQ14737.1"/>
    </source>
</evidence>
<evidence type="ECO:0000256" key="4">
    <source>
        <dbReference type="ARBA" id="ARBA00022840"/>
    </source>
</evidence>
<evidence type="ECO:0000256" key="2">
    <source>
        <dbReference type="ARBA" id="ARBA00022448"/>
    </source>
</evidence>
<keyword evidence="8" id="KW-1185">Reference proteome</keyword>
<dbReference type="KEGG" id="dmp:FAK_18030"/>
<keyword evidence="2" id="KW-0813">Transport</keyword>
<keyword evidence="3" id="KW-0547">Nucleotide-binding</keyword>
<evidence type="ECO:0000259" key="6">
    <source>
        <dbReference type="PROSITE" id="PS50893"/>
    </source>
</evidence>
<reference evidence="8" key="1">
    <citation type="journal article" date="2023" name="Arch. Microbiol.">
        <title>Desulfoferula mesophilus gen. nov. sp. nov., a mesophilic sulfate-reducing bacterium isolated from a brackish lake sediment.</title>
        <authorList>
            <person name="Watanabe T."/>
            <person name="Yabe T."/>
            <person name="Tsuji J.M."/>
            <person name="Fukui M."/>
        </authorList>
    </citation>
    <scope>NUCLEOTIDE SEQUENCE [LARGE SCALE GENOMIC DNA]</scope>
    <source>
        <strain evidence="8">12FAK</strain>
    </source>
</reference>
<dbReference type="EMBL" id="AP028679">
    <property type="protein sequence ID" value="BEQ14737.1"/>
    <property type="molecule type" value="Genomic_DNA"/>
</dbReference>
<sequence length="237" mass="26433">MLILEVDRINTYYGKSHILQDVSLKVEQGQIVALLGRNGAGKTTTLRSIMGLTPPRSGAVRFKGQDIQRCKPFEVARKGLGFVPEDRGIFPDISVLDNLTVAAKQSADGQRRWSLEKIYHYFPVLQRLRDNKGQNLSGGEQQMLTIARTLMTNPDLLLLDEPCEGLAPQIVNQVLFGLIKSLKEQEGVTILLAEQNARFCLGLADWGYLLDKGAVQFDASSEEITSNEEIQRKYLSL</sequence>
<evidence type="ECO:0000256" key="1">
    <source>
        <dbReference type="ARBA" id="ARBA00005417"/>
    </source>
</evidence>
<dbReference type="PANTHER" id="PTHR43820">
    <property type="entry name" value="HIGH-AFFINITY BRANCHED-CHAIN AMINO ACID TRANSPORT ATP-BINDING PROTEIN LIVF"/>
    <property type="match status" value="1"/>
</dbReference>
<dbReference type="GO" id="GO:0005524">
    <property type="term" value="F:ATP binding"/>
    <property type="evidence" value="ECO:0007669"/>
    <property type="project" value="UniProtKB-KW"/>
</dbReference>
<dbReference type="Gene3D" id="3.40.50.300">
    <property type="entry name" value="P-loop containing nucleotide triphosphate hydrolases"/>
    <property type="match status" value="1"/>
</dbReference>
<dbReference type="Pfam" id="PF00005">
    <property type="entry name" value="ABC_tran"/>
    <property type="match status" value="1"/>
</dbReference>
<dbReference type="PROSITE" id="PS00211">
    <property type="entry name" value="ABC_TRANSPORTER_1"/>
    <property type="match status" value="1"/>
</dbReference>
<dbReference type="PROSITE" id="PS50893">
    <property type="entry name" value="ABC_TRANSPORTER_2"/>
    <property type="match status" value="1"/>
</dbReference>
<accession>A0AAU9EDV9</accession>
<keyword evidence="4 7" id="KW-0067">ATP-binding</keyword>
<dbReference type="InterPro" id="IPR017871">
    <property type="entry name" value="ABC_transporter-like_CS"/>
</dbReference>
<dbReference type="Proteomes" id="UP001366166">
    <property type="component" value="Chromosome"/>
</dbReference>
<dbReference type="GO" id="GO:0015658">
    <property type="term" value="F:branched-chain amino acid transmembrane transporter activity"/>
    <property type="evidence" value="ECO:0007669"/>
    <property type="project" value="TreeGrafter"/>
</dbReference>
<protein>
    <submittedName>
        <fullName evidence="7">ABC transporter ATP-binding protein</fullName>
    </submittedName>
</protein>
<comment type="similarity">
    <text evidence="1">Belongs to the ABC transporter superfamily.</text>
</comment>
<dbReference type="InterPro" id="IPR003439">
    <property type="entry name" value="ABC_transporter-like_ATP-bd"/>
</dbReference>
<organism evidence="7 8">
    <name type="scientific">Desulfoferula mesophila</name>
    <dbReference type="NCBI Taxonomy" id="3058419"/>
    <lineage>
        <taxon>Bacteria</taxon>
        <taxon>Pseudomonadati</taxon>
        <taxon>Thermodesulfobacteriota</taxon>
        <taxon>Desulfarculia</taxon>
        <taxon>Desulfarculales</taxon>
        <taxon>Desulfarculaceae</taxon>
        <taxon>Desulfoferula</taxon>
    </lineage>
</organism>
<feature type="domain" description="ABC transporter" evidence="6">
    <location>
        <begin position="4"/>
        <end position="237"/>
    </location>
</feature>
<dbReference type="InterPro" id="IPR052156">
    <property type="entry name" value="BCAA_Transport_ATP-bd_LivF"/>
</dbReference>
<dbReference type="GO" id="GO:0015807">
    <property type="term" value="P:L-amino acid transport"/>
    <property type="evidence" value="ECO:0007669"/>
    <property type="project" value="TreeGrafter"/>
</dbReference>
<dbReference type="AlphaFoldDB" id="A0AAU9EDV9"/>
<evidence type="ECO:0000256" key="5">
    <source>
        <dbReference type="ARBA" id="ARBA00022970"/>
    </source>
</evidence>
<evidence type="ECO:0000256" key="3">
    <source>
        <dbReference type="ARBA" id="ARBA00022741"/>
    </source>
</evidence>
<evidence type="ECO:0000313" key="8">
    <source>
        <dbReference type="Proteomes" id="UP001366166"/>
    </source>
</evidence>
<dbReference type="GO" id="GO:0016887">
    <property type="term" value="F:ATP hydrolysis activity"/>
    <property type="evidence" value="ECO:0007669"/>
    <property type="project" value="InterPro"/>
</dbReference>
<proteinExistence type="inferred from homology"/>
<name>A0AAU9EDV9_9BACT</name>
<dbReference type="CDD" id="cd03224">
    <property type="entry name" value="ABC_TM1139_LivF_branched"/>
    <property type="match status" value="1"/>
</dbReference>